<keyword evidence="1" id="KW-1185">Reference proteome</keyword>
<protein>
    <submittedName>
        <fullName evidence="2">Uncharacterized protein</fullName>
    </submittedName>
</protein>
<sequence length="214" mass="23731">MSAKATESNLVSLEAASTSESLILPNPCSPSSIISMILKKSKAQNLLDENKLHSPLQNYKTMIDGILRTIYIEAEVHFSSLDKGCDPNEHGIADAKTYGEPGGIPTQFISKKLGGDGNIRNIYPANPNADFGTSEIHQNLVYDHVKKGGDRFAKLFFGVIYEEGGEEAIEDEDYDENHGINYFRPKEIVYKFELYENDKTVGETLEGKIINILP</sequence>
<organism evidence="1 2">
    <name type="scientific">Panagrolaimus davidi</name>
    <dbReference type="NCBI Taxonomy" id="227884"/>
    <lineage>
        <taxon>Eukaryota</taxon>
        <taxon>Metazoa</taxon>
        <taxon>Ecdysozoa</taxon>
        <taxon>Nematoda</taxon>
        <taxon>Chromadorea</taxon>
        <taxon>Rhabditida</taxon>
        <taxon>Tylenchina</taxon>
        <taxon>Panagrolaimomorpha</taxon>
        <taxon>Panagrolaimoidea</taxon>
        <taxon>Panagrolaimidae</taxon>
        <taxon>Panagrolaimus</taxon>
    </lineage>
</organism>
<evidence type="ECO:0000313" key="2">
    <source>
        <dbReference type="WBParaSite" id="PDA_v2.g16004.t1"/>
    </source>
</evidence>
<evidence type="ECO:0000313" key="1">
    <source>
        <dbReference type="Proteomes" id="UP000887578"/>
    </source>
</evidence>
<dbReference type="AlphaFoldDB" id="A0A914PML4"/>
<proteinExistence type="predicted"/>
<dbReference type="Proteomes" id="UP000887578">
    <property type="component" value="Unplaced"/>
</dbReference>
<dbReference type="WBParaSite" id="PDA_v2.g16004.t1">
    <property type="protein sequence ID" value="PDA_v2.g16004.t1"/>
    <property type="gene ID" value="PDA_v2.g16004"/>
</dbReference>
<name>A0A914PML4_9BILA</name>
<accession>A0A914PML4</accession>
<reference evidence="2" key="1">
    <citation type="submission" date="2022-11" db="UniProtKB">
        <authorList>
            <consortium name="WormBaseParasite"/>
        </authorList>
    </citation>
    <scope>IDENTIFICATION</scope>
</reference>